<accession>A0AAW2A8A6</accession>
<name>A0AAW2A8A6_CULAL</name>
<organism evidence="2 3">
    <name type="scientific">Culter alburnus</name>
    <name type="common">Topmouth culter</name>
    <dbReference type="NCBI Taxonomy" id="194366"/>
    <lineage>
        <taxon>Eukaryota</taxon>
        <taxon>Metazoa</taxon>
        <taxon>Chordata</taxon>
        <taxon>Craniata</taxon>
        <taxon>Vertebrata</taxon>
        <taxon>Euteleostomi</taxon>
        <taxon>Actinopterygii</taxon>
        <taxon>Neopterygii</taxon>
        <taxon>Teleostei</taxon>
        <taxon>Ostariophysi</taxon>
        <taxon>Cypriniformes</taxon>
        <taxon>Xenocyprididae</taxon>
        <taxon>Xenocypridinae</taxon>
        <taxon>Culter</taxon>
    </lineage>
</organism>
<proteinExistence type="predicted"/>
<reference evidence="2 3" key="1">
    <citation type="submission" date="2024-05" db="EMBL/GenBank/DDBJ databases">
        <title>A high-quality chromosomal-level genome assembly of Topmouth culter (Culter alburnus).</title>
        <authorList>
            <person name="Zhao H."/>
        </authorList>
    </citation>
    <scope>NUCLEOTIDE SEQUENCE [LARGE SCALE GENOMIC DNA]</scope>
    <source>
        <strain evidence="2">CATC2023</strain>
        <tissue evidence="2">Muscle</tissue>
    </source>
</reference>
<evidence type="ECO:0000313" key="3">
    <source>
        <dbReference type="Proteomes" id="UP001479290"/>
    </source>
</evidence>
<evidence type="ECO:0000313" key="2">
    <source>
        <dbReference type="EMBL" id="KAK9969961.1"/>
    </source>
</evidence>
<evidence type="ECO:0000256" key="1">
    <source>
        <dbReference type="SAM" id="Coils"/>
    </source>
</evidence>
<keyword evidence="1" id="KW-0175">Coiled coil</keyword>
<comment type="caution">
    <text evidence="2">The sequence shown here is derived from an EMBL/GenBank/DDBJ whole genome shotgun (WGS) entry which is preliminary data.</text>
</comment>
<protein>
    <submittedName>
        <fullName evidence="2">Uncharacterized protein</fullName>
    </submittedName>
</protein>
<dbReference type="AlphaFoldDB" id="A0AAW2A8A6"/>
<dbReference type="Proteomes" id="UP001479290">
    <property type="component" value="Unassembled WGS sequence"/>
</dbReference>
<keyword evidence="3" id="KW-1185">Reference proteome</keyword>
<gene>
    <name evidence="2" type="ORF">ABG768_028102</name>
</gene>
<dbReference type="PANTHER" id="PTHR37162:SF11">
    <property type="match status" value="1"/>
</dbReference>
<dbReference type="PANTHER" id="PTHR37162">
    <property type="entry name" value="HAT FAMILY DIMERISATION DOMAINCONTAINING PROTEIN-RELATED"/>
    <property type="match status" value="1"/>
</dbReference>
<dbReference type="EMBL" id="JAWDJR010000009">
    <property type="protein sequence ID" value="KAK9969961.1"/>
    <property type="molecule type" value="Genomic_DNA"/>
</dbReference>
<sequence>MQSCMELKVGSCGLHTLHNAVKAGFTMWQLDKLLRALHFLFHNVPARREDFTALTGSTCFPLPFCGHRWVENLPVAERAFQVWPVIMQYVDAVKQKKLQNPGTASYDTIEAAQADPLIIAKLQFLLAISRTFNPFLTKYQTDEPVLPFLAKDLSELLKSLLRCFFKRELLHDLTPLQLTKVNVADEANWVPVMNADIGLGAESAIRALQTEPGGGVGELSVLIFRRECRQGLVTMVKKLQEKSPLKFPVVRAIACLDPTSMHRDPEWCLTKMKTTVQKFLQDNQLAGGISAGDVIVQQFESFLTVEVRDECFLSFQPLQQRFDVFLHSAISKSYPELSKFCQSLLILSHGQATVERGFSVNKQVETCNILEESMEALRLICDKVSACGGVLKVPLTKELLASVASARSKYRIHLEQERKKKETTRQSLKRKEAEDELEVCNTLQKDADQLAEQAEGKSGSLMVQLITKSNTLRRRHIEKLNDLEQTKKFIANQMN</sequence>
<feature type="coiled-coil region" evidence="1">
    <location>
        <begin position="411"/>
        <end position="493"/>
    </location>
</feature>